<organism evidence="3 4">
    <name type="scientific">Lasiosphaeria hispida</name>
    <dbReference type="NCBI Taxonomy" id="260671"/>
    <lineage>
        <taxon>Eukaryota</taxon>
        <taxon>Fungi</taxon>
        <taxon>Dikarya</taxon>
        <taxon>Ascomycota</taxon>
        <taxon>Pezizomycotina</taxon>
        <taxon>Sordariomycetes</taxon>
        <taxon>Sordariomycetidae</taxon>
        <taxon>Sordariales</taxon>
        <taxon>Lasiosphaeriaceae</taxon>
        <taxon>Lasiosphaeria</taxon>
    </lineage>
</organism>
<keyword evidence="4" id="KW-1185">Reference proteome</keyword>
<protein>
    <recommendedName>
        <fullName evidence="5">Chitinase</fullName>
    </recommendedName>
</protein>
<gene>
    <name evidence="3" type="ORF">B0T25DRAFT_580643</name>
</gene>
<evidence type="ECO:0000256" key="1">
    <source>
        <dbReference type="ARBA" id="ARBA00022669"/>
    </source>
</evidence>
<dbReference type="CDD" id="cd00118">
    <property type="entry name" value="LysM"/>
    <property type="match status" value="1"/>
</dbReference>
<accession>A0AAJ0MDV7</accession>
<dbReference type="PANTHER" id="PTHR47700">
    <property type="entry name" value="V CHITINASE, PUTATIVE (AFU_ORTHOLOGUE AFUA_6G13720)-RELATED"/>
    <property type="match status" value="1"/>
</dbReference>
<name>A0AAJ0MDV7_9PEZI</name>
<keyword evidence="2" id="KW-0843">Virulence</keyword>
<reference evidence="3" key="1">
    <citation type="journal article" date="2023" name="Mol. Phylogenet. Evol.">
        <title>Genome-scale phylogeny and comparative genomics of the fungal order Sordariales.</title>
        <authorList>
            <person name="Hensen N."/>
            <person name="Bonometti L."/>
            <person name="Westerberg I."/>
            <person name="Brannstrom I.O."/>
            <person name="Guillou S."/>
            <person name="Cros-Aarteil S."/>
            <person name="Calhoun S."/>
            <person name="Haridas S."/>
            <person name="Kuo A."/>
            <person name="Mondo S."/>
            <person name="Pangilinan J."/>
            <person name="Riley R."/>
            <person name="LaButti K."/>
            <person name="Andreopoulos B."/>
            <person name="Lipzen A."/>
            <person name="Chen C."/>
            <person name="Yan M."/>
            <person name="Daum C."/>
            <person name="Ng V."/>
            <person name="Clum A."/>
            <person name="Steindorff A."/>
            <person name="Ohm R.A."/>
            <person name="Martin F."/>
            <person name="Silar P."/>
            <person name="Natvig D.O."/>
            <person name="Lalanne C."/>
            <person name="Gautier V."/>
            <person name="Ament-Velasquez S.L."/>
            <person name="Kruys A."/>
            <person name="Hutchinson M.I."/>
            <person name="Powell A.J."/>
            <person name="Barry K."/>
            <person name="Miller A.N."/>
            <person name="Grigoriev I.V."/>
            <person name="Debuchy R."/>
            <person name="Gladieux P."/>
            <person name="Hiltunen Thoren M."/>
            <person name="Johannesson H."/>
        </authorList>
    </citation>
    <scope>NUCLEOTIDE SEQUENCE</scope>
    <source>
        <strain evidence="3">CBS 955.72</strain>
    </source>
</reference>
<keyword evidence="1" id="KW-0147">Chitin-binding</keyword>
<evidence type="ECO:0000313" key="3">
    <source>
        <dbReference type="EMBL" id="KAK3352792.1"/>
    </source>
</evidence>
<dbReference type="AlphaFoldDB" id="A0AAJ0MDV7"/>
<evidence type="ECO:0008006" key="5">
    <source>
        <dbReference type="Google" id="ProtNLM"/>
    </source>
</evidence>
<reference evidence="3" key="2">
    <citation type="submission" date="2023-06" db="EMBL/GenBank/DDBJ databases">
        <authorList>
            <consortium name="Lawrence Berkeley National Laboratory"/>
            <person name="Haridas S."/>
            <person name="Hensen N."/>
            <person name="Bonometti L."/>
            <person name="Westerberg I."/>
            <person name="Brannstrom I.O."/>
            <person name="Guillou S."/>
            <person name="Cros-Aarteil S."/>
            <person name="Calhoun S."/>
            <person name="Kuo A."/>
            <person name="Mondo S."/>
            <person name="Pangilinan J."/>
            <person name="Riley R."/>
            <person name="Labutti K."/>
            <person name="Andreopoulos B."/>
            <person name="Lipzen A."/>
            <person name="Chen C."/>
            <person name="Yanf M."/>
            <person name="Daum C."/>
            <person name="Ng V."/>
            <person name="Clum A."/>
            <person name="Steindorff A."/>
            <person name="Ohm R."/>
            <person name="Martin F."/>
            <person name="Silar P."/>
            <person name="Natvig D."/>
            <person name="Lalanne C."/>
            <person name="Gautier V."/>
            <person name="Ament-Velasquez S.L."/>
            <person name="Kruys A."/>
            <person name="Hutchinson M.I."/>
            <person name="Powell A.J."/>
            <person name="Barry K."/>
            <person name="Miller A.N."/>
            <person name="Grigoriev I.V."/>
            <person name="Debuchy R."/>
            <person name="Gladieux P."/>
            <person name="Thoren M.H."/>
            <person name="Johannesson H."/>
        </authorList>
    </citation>
    <scope>NUCLEOTIDE SEQUENCE</scope>
    <source>
        <strain evidence="3">CBS 955.72</strain>
    </source>
</reference>
<dbReference type="GO" id="GO:0008061">
    <property type="term" value="F:chitin binding"/>
    <property type="evidence" value="ECO:0007669"/>
    <property type="project" value="UniProtKB-KW"/>
</dbReference>
<comment type="caution">
    <text evidence="3">The sequence shown here is derived from an EMBL/GenBank/DDBJ whole genome shotgun (WGS) entry which is preliminary data.</text>
</comment>
<proteinExistence type="predicted"/>
<dbReference type="InterPro" id="IPR053214">
    <property type="entry name" value="LysM12-like"/>
</dbReference>
<evidence type="ECO:0000313" key="4">
    <source>
        <dbReference type="Proteomes" id="UP001275084"/>
    </source>
</evidence>
<sequence>MFAAAPATYPAINTPKPNTDGSCATHTVIADDVCFGIAEKCYIKPAYIETLNNQTWGWTDCGMNITNNDKGPASFGHIAYFETWNKKRECLHMSLSGIDTAKPSVLQSGPDYLSFLQAVKRRLKGTGKTVSIAGLSKKSEYTGVTAEWYHGASSNSDIFIYNDIEWVKGLHFGGVSDWAVDLDRNYGDDEIGEVDEGEIEDCGESCDLSRKFDSLEDLAKAAPDMLDGCPTIHAFFVLQSMLNKAVEKFEDVDNGYDHKFNTYRKAMNNSVPEQLRLWANWNPVGETSYEGDGQKFFDCDFDAGGDTYKGACPVPRSMVRILQGSWDLYMKLQDTNGFDAAVAEMGMSRNWIEFKTYEDETISRCRDPKDVMDEALPNMQLLKTSLAAAIIDISLSLYAGSNADVLEVLSSVFLIKQAVEAMEGTKEIGEENEEEQKKALILTIVTAVLAIVPVIGEVSAAAMGLVAVAASAGMAIIKDPKAFAKAAKAKRGMTEAMRKSTGAVYKENDHVLQKILTGHAGKYL</sequence>
<dbReference type="PANTHER" id="PTHR47700:SF2">
    <property type="entry name" value="CHITINASE"/>
    <property type="match status" value="1"/>
</dbReference>
<dbReference type="Proteomes" id="UP001275084">
    <property type="component" value="Unassembled WGS sequence"/>
</dbReference>
<evidence type="ECO:0000256" key="2">
    <source>
        <dbReference type="ARBA" id="ARBA00023026"/>
    </source>
</evidence>
<dbReference type="EMBL" id="JAUIQD010000004">
    <property type="protein sequence ID" value="KAK3352792.1"/>
    <property type="molecule type" value="Genomic_DNA"/>
</dbReference>
<dbReference type="InterPro" id="IPR018392">
    <property type="entry name" value="LysM"/>
</dbReference>